<name>A0A1M5SCM0_9BRAD</name>
<accession>A0A1M5SCM0</accession>
<dbReference type="InterPro" id="IPR012659">
    <property type="entry name" value="CHP02444"/>
</dbReference>
<dbReference type="Pfam" id="PF09523">
    <property type="entry name" value="DUF2390"/>
    <property type="match status" value="1"/>
</dbReference>
<proteinExistence type="predicted"/>
<gene>
    <name evidence="1" type="ORF">SAMN05444169_7063</name>
</gene>
<reference evidence="1 2" key="1">
    <citation type="submission" date="2016-11" db="EMBL/GenBank/DDBJ databases">
        <authorList>
            <person name="Jaros S."/>
            <person name="Januszkiewicz K."/>
            <person name="Wedrychowicz H."/>
        </authorList>
    </citation>
    <scope>NUCLEOTIDE SEQUENCE [LARGE SCALE GENOMIC DNA]</scope>
    <source>
        <strain evidence="1 2">GAS242</strain>
    </source>
</reference>
<dbReference type="AlphaFoldDB" id="A0A1M5SCM0"/>
<dbReference type="OrthoDB" id="7875767at2"/>
<dbReference type="Proteomes" id="UP000190675">
    <property type="component" value="Chromosome I"/>
</dbReference>
<dbReference type="RefSeq" id="WP_079570148.1">
    <property type="nucleotide sequence ID" value="NZ_LT670818.1"/>
</dbReference>
<evidence type="ECO:0000313" key="2">
    <source>
        <dbReference type="Proteomes" id="UP000190675"/>
    </source>
</evidence>
<evidence type="ECO:0000313" key="1">
    <source>
        <dbReference type="EMBL" id="SHH36219.1"/>
    </source>
</evidence>
<dbReference type="EMBL" id="LT670818">
    <property type="protein sequence ID" value="SHH36219.1"/>
    <property type="molecule type" value="Genomic_DNA"/>
</dbReference>
<protein>
    <submittedName>
        <fullName evidence="1">TIGR02444 family protein</fullName>
    </submittedName>
</protein>
<sequence>MIIDWIGNMQMNESAANEVCWNFVIELYAKQGVSQACLLLQDQLGVDVSFLLTAMFYSARRQVDLTADEIEKLDRHISAWRNETVLPLRNRRRRLKEGNPAVKGHSAGELYRQIKAAELLAERLEIGALVQQLEQIPGNPASAQPNRTTIEGVVKYFADASEPGNQLGDAAIQSAISVLDAASS</sequence>
<dbReference type="NCBIfam" id="TIGR02444">
    <property type="entry name" value="TIGR02444 family protein"/>
    <property type="match status" value="1"/>
</dbReference>
<organism evidence="1 2">
    <name type="scientific">Bradyrhizobium erythrophlei</name>
    <dbReference type="NCBI Taxonomy" id="1437360"/>
    <lineage>
        <taxon>Bacteria</taxon>
        <taxon>Pseudomonadati</taxon>
        <taxon>Pseudomonadota</taxon>
        <taxon>Alphaproteobacteria</taxon>
        <taxon>Hyphomicrobiales</taxon>
        <taxon>Nitrobacteraceae</taxon>
        <taxon>Bradyrhizobium</taxon>
    </lineage>
</organism>